<accession>A0A8X6QJI7</accession>
<proteinExistence type="predicted"/>
<keyword evidence="2" id="KW-1185">Reference proteome</keyword>
<gene>
    <name evidence="1" type="ORF">NPIL_470631</name>
</gene>
<protein>
    <submittedName>
        <fullName evidence="1">Uncharacterized protein</fullName>
    </submittedName>
</protein>
<evidence type="ECO:0000313" key="1">
    <source>
        <dbReference type="EMBL" id="GFU22268.1"/>
    </source>
</evidence>
<comment type="caution">
    <text evidence="1">The sequence shown here is derived from an EMBL/GenBank/DDBJ whole genome shotgun (WGS) entry which is preliminary data.</text>
</comment>
<dbReference type="Proteomes" id="UP000887013">
    <property type="component" value="Unassembled WGS sequence"/>
</dbReference>
<evidence type="ECO:0000313" key="2">
    <source>
        <dbReference type="Proteomes" id="UP000887013"/>
    </source>
</evidence>
<organism evidence="1 2">
    <name type="scientific">Nephila pilipes</name>
    <name type="common">Giant wood spider</name>
    <name type="synonym">Nephila maculata</name>
    <dbReference type="NCBI Taxonomy" id="299642"/>
    <lineage>
        <taxon>Eukaryota</taxon>
        <taxon>Metazoa</taxon>
        <taxon>Ecdysozoa</taxon>
        <taxon>Arthropoda</taxon>
        <taxon>Chelicerata</taxon>
        <taxon>Arachnida</taxon>
        <taxon>Araneae</taxon>
        <taxon>Araneomorphae</taxon>
        <taxon>Entelegynae</taxon>
        <taxon>Araneoidea</taxon>
        <taxon>Nephilidae</taxon>
        <taxon>Nephila</taxon>
    </lineage>
</organism>
<feature type="non-terminal residue" evidence="1">
    <location>
        <position position="37"/>
    </location>
</feature>
<reference evidence="1" key="1">
    <citation type="submission" date="2020-08" db="EMBL/GenBank/DDBJ databases">
        <title>Multicomponent nature underlies the extraordinary mechanical properties of spider dragline silk.</title>
        <authorList>
            <person name="Kono N."/>
            <person name="Nakamura H."/>
            <person name="Mori M."/>
            <person name="Yoshida Y."/>
            <person name="Ohtoshi R."/>
            <person name="Malay A.D."/>
            <person name="Moran D.A.P."/>
            <person name="Tomita M."/>
            <person name="Numata K."/>
            <person name="Arakawa K."/>
        </authorList>
    </citation>
    <scope>NUCLEOTIDE SEQUENCE</scope>
</reference>
<name>A0A8X6QJI7_NEPPI</name>
<dbReference type="AlphaFoldDB" id="A0A8X6QJI7"/>
<dbReference type="EMBL" id="BMAW01127704">
    <property type="protein sequence ID" value="GFU22268.1"/>
    <property type="molecule type" value="Genomic_DNA"/>
</dbReference>
<sequence>MGSASQPEDLLLEERYSRSRDESFCVGKHHYIAWVDR</sequence>